<evidence type="ECO:0000256" key="1">
    <source>
        <dbReference type="SAM" id="Coils"/>
    </source>
</evidence>
<proteinExistence type="predicted"/>
<dbReference type="Proteomes" id="UP001219518">
    <property type="component" value="Unassembled WGS sequence"/>
</dbReference>
<keyword evidence="6" id="KW-1185">Reference proteome</keyword>
<feature type="domain" description="Transposable element P transposase-like RNase H" evidence="3">
    <location>
        <begin position="506"/>
        <end position="651"/>
    </location>
</feature>
<feature type="region of interest" description="Disordered" evidence="2">
    <location>
        <begin position="136"/>
        <end position="171"/>
    </location>
</feature>
<evidence type="ECO:0000256" key="2">
    <source>
        <dbReference type="SAM" id="MobiDB-lite"/>
    </source>
</evidence>
<reference evidence="5" key="2">
    <citation type="journal article" date="2023" name="BMC Genomics">
        <title>Pest status, molecular evolution, and epigenetic factors derived from the genome assembly of Frankliniella fusca, a thysanopteran phytovirus vector.</title>
        <authorList>
            <person name="Catto M.A."/>
            <person name="Labadie P.E."/>
            <person name="Jacobson A.L."/>
            <person name="Kennedy G.G."/>
            <person name="Srinivasan R."/>
            <person name="Hunt B.G."/>
        </authorList>
    </citation>
    <scope>NUCLEOTIDE SEQUENCE</scope>
    <source>
        <strain evidence="5">PL_HMW_Pooled</strain>
    </source>
</reference>
<dbReference type="InterPro" id="IPR048365">
    <property type="entry name" value="TNP-like_RNaseH_N"/>
</dbReference>
<name>A0AAE1H9X3_9NEOP</name>
<feature type="compositionally biased region" description="Basic and acidic residues" evidence="2">
    <location>
        <begin position="107"/>
        <end position="118"/>
    </location>
</feature>
<feature type="region of interest" description="Disordered" evidence="2">
    <location>
        <begin position="1"/>
        <end position="120"/>
    </location>
</feature>
<evidence type="ECO:0000313" key="5">
    <source>
        <dbReference type="EMBL" id="KAK3916891.1"/>
    </source>
</evidence>
<organism evidence="5 6">
    <name type="scientific">Frankliniella fusca</name>
    <dbReference type="NCBI Taxonomy" id="407009"/>
    <lineage>
        <taxon>Eukaryota</taxon>
        <taxon>Metazoa</taxon>
        <taxon>Ecdysozoa</taxon>
        <taxon>Arthropoda</taxon>
        <taxon>Hexapoda</taxon>
        <taxon>Insecta</taxon>
        <taxon>Pterygota</taxon>
        <taxon>Neoptera</taxon>
        <taxon>Paraneoptera</taxon>
        <taxon>Thysanoptera</taxon>
        <taxon>Terebrantia</taxon>
        <taxon>Thripoidea</taxon>
        <taxon>Thripidae</taxon>
        <taxon>Frankliniella</taxon>
    </lineage>
</organism>
<comment type="caution">
    <text evidence="5">The sequence shown here is derived from an EMBL/GenBank/DDBJ whole genome shotgun (WGS) entry which is preliminary data.</text>
</comment>
<dbReference type="Pfam" id="PF21787">
    <property type="entry name" value="TNP-like_RNaseH_N"/>
    <property type="match status" value="1"/>
</dbReference>
<protein>
    <submittedName>
        <fullName evidence="5">Transposable element P transposase</fullName>
    </submittedName>
</protein>
<feature type="compositionally biased region" description="Polar residues" evidence="2">
    <location>
        <begin position="1"/>
        <end position="11"/>
    </location>
</feature>
<feature type="compositionally biased region" description="Basic and acidic residues" evidence="2">
    <location>
        <begin position="88"/>
        <end position="97"/>
    </location>
</feature>
<dbReference type="Pfam" id="PF21788">
    <property type="entry name" value="TNP-like_GBD"/>
    <property type="match status" value="1"/>
</dbReference>
<accession>A0AAE1H9X3</accession>
<sequence>MEDQPSTSQEAAQKKSWRKRGSKGQRNIGPKVKGYSKPSASSSTVQRDVPSTEDESSQVAHSLSGSEGGIDSSVLPHTSCGLSFAEPHVCRDSDKFSETTSEATSDVTKETASEESASKLKRRKKTFLSYKKGSSIKKTKAQEEAGSSTNTEITDQESLDTTTTTTGPDSDVEVVDVDESHESLNVDRVENQENLFLSEGDGNSKDSAKLLASNLTLLIPNTDWSADIVQSSIVRLFNLNTSENAAVQKTIYLNCSNAEWGIYIHGVPVRSMKFLALITRPDKRNIGSVADFLYVVLQNIMMLVVCTGVTGFKDFWRSGTGRIDNLSEPCYRSKDCLLLIESKSGICGNCRRDREKFEKQDKRREKGTADSHIPDQNLSFSELKMKKDKYKTLYDKEKRKAEILENKVKELKIKLDEALSDELTAILVKNKDKMTPIQTLFWKSQRQAFATEDKRGLRWHPMIIRLALHLHCVSSASYEYLRETGVLELPSSRRLYDYSHFIDAAEGCQSEILIDIKKAMNSNGSEDHFSFVSLMFDEMHIQAGIVTSKTTGEMVGFTKLSETEKQLEEMQTELVNKKYTPKLAKKVLVYLVKGITSSNVKDVVAIYSTDNLTAVQLYNRSWEVIYFLEDAGIKVITLVCDGAATNRKYFRMHEPFDKTCSIVYSTKNVKSGSSRPLFLIIDPSHLLKTIRNCLANSFSHRKTRKLWKNDEIISWEVIEKLYEISKGKKHTGHKITKAHVKLSSFSCMTVLYATQTLSDSVATCIEDLADTESFESYDTSELVKLIRLVNRFFDCLNGKEEENVPQRNPDLAAYRTSHDDRFDFLENVFLEYFEDWKRDILCRPGIYTDTEKSQMIISHQSLDAIVITVKGFIGSTKYMLDIANAPKVDARVNNQDPLEQYFSKVRRKQGDNRQPTQKAVMDTRLTLHQASLAPLPSSKGNTSLGKRRGLEVDSTPLASRKKSK</sequence>
<dbReference type="AlphaFoldDB" id="A0AAE1H9X3"/>
<evidence type="ECO:0000259" key="4">
    <source>
        <dbReference type="Pfam" id="PF21788"/>
    </source>
</evidence>
<feature type="region of interest" description="Disordered" evidence="2">
    <location>
        <begin position="928"/>
        <end position="964"/>
    </location>
</feature>
<keyword evidence="1" id="KW-0175">Coiled coil</keyword>
<dbReference type="InterPro" id="IPR048366">
    <property type="entry name" value="TNP-like_GBD"/>
</dbReference>
<feature type="domain" description="Transposable element P transposase-like GTP-binding insertion" evidence="4">
    <location>
        <begin position="684"/>
        <end position="800"/>
    </location>
</feature>
<gene>
    <name evidence="5" type="ORF">KUF71_006449</name>
</gene>
<dbReference type="EMBL" id="JAHWGI010000635">
    <property type="protein sequence ID" value="KAK3916891.1"/>
    <property type="molecule type" value="Genomic_DNA"/>
</dbReference>
<evidence type="ECO:0000313" key="6">
    <source>
        <dbReference type="Proteomes" id="UP001219518"/>
    </source>
</evidence>
<feature type="coiled-coil region" evidence="1">
    <location>
        <begin position="387"/>
        <end position="421"/>
    </location>
</feature>
<reference evidence="5" key="1">
    <citation type="submission" date="2021-07" db="EMBL/GenBank/DDBJ databases">
        <authorList>
            <person name="Catto M.A."/>
            <person name="Jacobson A."/>
            <person name="Kennedy G."/>
            <person name="Labadie P."/>
            <person name="Hunt B.G."/>
            <person name="Srinivasan R."/>
        </authorList>
    </citation>
    <scope>NUCLEOTIDE SEQUENCE</scope>
    <source>
        <strain evidence="5">PL_HMW_Pooled</strain>
        <tissue evidence="5">Head</tissue>
    </source>
</reference>
<evidence type="ECO:0000259" key="3">
    <source>
        <dbReference type="Pfam" id="PF21787"/>
    </source>
</evidence>